<keyword evidence="9 18" id="KW-0732">Signal</keyword>
<dbReference type="PROSITE" id="PS51257">
    <property type="entry name" value="PROKAR_LIPOPROTEIN"/>
    <property type="match status" value="1"/>
</dbReference>
<dbReference type="InterPro" id="IPR050163">
    <property type="entry name" value="Apolipoprotein_A1/A4/E"/>
</dbReference>
<evidence type="ECO:0000256" key="13">
    <source>
        <dbReference type="ARBA" id="ARBA00023121"/>
    </source>
</evidence>
<keyword evidence="7" id="KW-0272">Extracellular matrix</keyword>
<evidence type="ECO:0000256" key="17">
    <source>
        <dbReference type="SAM" id="Coils"/>
    </source>
</evidence>
<dbReference type="GO" id="GO:0033700">
    <property type="term" value="P:phospholipid efflux"/>
    <property type="evidence" value="ECO:0007669"/>
    <property type="project" value="TreeGrafter"/>
</dbReference>
<keyword evidence="20" id="KW-1185">Reference proteome</keyword>
<evidence type="ECO:0000256" key="12">
    <source>
        <dbReference type="ARBA" id="ARBA00022850"/>
    </source>
</evidence>
<evidence type="ECO:0000256" key="15">
    <source>
        <dbReference type="ARBA" id="ARBA00034305"/>
    </source>
</evidence>
<dbReference type="AlphaFoldDB" id="A0A4W2CGJ2"/>
<keyword evidence="8" id="KW-0358">Heparin-binding</keyword>
<dbReference type="GO" id="GO:0034364">
    <property type="term" value="C:high-density lipoprotein particle"/>
    <property type="evidence" value="ECO:0007669"/>
    <property type="project" value="UniProtKB-KW"/>
</dbReference>
<dbReference type="InterPro" id="IPR000074">
    <property type="entry name" value="ApoA_E"/>
</dbReference>
<keyword evidence="14" id="KW-0850">VLDL</keyword>
<reference evidence="19 20" key="1">
    <citation type="submission" date="2018-11" db="EMBL/GenBank/DDBJ databases">
        <title>Haplotype-resolved cattle genomes.</title>
        <authorList>
            <person name="Low W.Y."/>
            <person name="Tearle R."/>
            <person name="Bickhart D.M."/>
            <person name="Rosen B.D."/>
            <person name="Koren S."/>
            <person name="Rhie A."/>
            <person name="Hiendleder S."/>
            <person name="Phillippy A.M."/>
            <person name="Smith T.P.L."/>
            <person name="Williams J.L."/>
        </authorList>
    </citation>
    <scope>NUCLEOTIDE SEQUENCE [LARGE SCALE GENOMIC DNA]</scope>
</reference>
<dbReference type="GO" id="GO:0034362">
    <property type="term" value="C:low-density lipoprotein particle"/>
    <property type="evidence" value="ECO:0007669"/>
    <property type="project" value="TreeGrafter"/>
</dbReference>
<dbReference type="Ensembl" id="ENSBIXT00000021865.1">
    <property type="protein sequence ID" value="ENSBIXP00000012130.1"/>
    <property type="gene ID" value="ENSBIXG00000017231.1"/>
</dbReference>
<keyword evidence="5" id="KW-0162">Chylomicron</keyword>
<evidence type="ECO:0000256" key="1">
    <source>
        <dbReference type="ARBA" id="ARBA00004498"/>
    </source>
</evidence>
<dbReference type="GO" id="GO:0005771">
    <property type="term" value="C:multivesicular body"/>
    <property type="evidence" value="ECO:0007669"/>
    <property type="project" value="UniProtKB-SubCell"/>
</dbReference>
<evidence type="ECO:0000256" key="9">
    <source>
        <dbReference type="ARBA" id="ARBA00022729"/>
    </source>
</evidence>
<proteinExistence type="inferred from homology"/>
<evidence type="ECO:0000256" key="7">
    <source>
        <dbReference type="ARBA" id="ARBA00022530"/>
    </source>
</evidence>
<dbReference type="Pfam" id="PF01442">
    <property type="entry name" value="Apolipoprotein"/>
    <property type="match status" value="1"/>
</dbReference>
<keyword evidence="10" id="KW-0677">Repeat</keyword>
<evidence type="ECO:0000256" key="10">
    <source>
        <dbReference type="ARBA" id="ARBA00022737"/>
    </source>
</evidence>
<evidence type="ECO:0000256" key="4">
    <source>
        <dbReference type="ARBA" id="ARBA00019891"/>
    </source>
</evidence>
<dbReference type="FunFam" id="1.20.120.20:FF:000002">
    <property type="entry name" value="Apolipoprotein E"/>
    <property type="match status" value="1"/>
</dbReference>
<dbReference type="GO" id="GO:0008203">
    <property type="term" value="P:cholesterol metabolic process"/>
    <property type="evidence" value="ECO:0007669"/>
    <property type="project" value="TreeGrafter"/>
</dbReference>
<dbReference type="GO" id="GO:0034361">
    <property type="term" value="C:very-low-density lipoprotein particle"/>
    <property type="evidence" value="ECO:0007669"/>
    <property type="project" value="UniProtKB-KW"/>
</dbReference>
<accession>A0A4W2CGJ2</accession>
<evidence type="ECO:0000256" key="18">
    <source>
        <dbReference type="SAM" id="SignalP"/>
    </source>
</evidence>
<evidence type="ECO:0000256" key="6">
    <source>
        <dbReference type="ARBA" id="ARBA00022525"/>
    </source>
</evidence>
<evidence type="ECO:0000313" key="19">
    <source>
        <dbReference type="Ensembl" id="ENSBIXP00000012130.1"/>
    </source>
</evidence>
<evidence type="ECO:0000256" key="5">
    <source>
        <dbReference type="ARBA" id="ARBA00022513"/>
    </source>
</evidence>
<dbReference type="GO" id="GO:0042627">
    <property type="term" value="C:chylomicron"/>
    <property type="evidence" value="ECO:0007669"/>
    <property type="project" value="UniProtKB-KW"/>
</dbReference>
<dbReference type="Proteomes" id="UP000314981">
    <property type="component" value="Chromosome 18"/>
</dbReference>
<comment type="subcellular location">
    <subcellularLocation>
        <location evidence="2">Endosome</location>
        <location evidence="2">Multivesicular body</location>
    </subcellularLocation>
    <subcellularLocation>
        <location evidence="15">Extracellular vesicle</location>
    </subcellularLocation>
    <subcellularLocation>
        <location evidence="1">Secreted</location>
        <location evidence="1">Extracellular space</location>
        <location evidence="1">Extracellular matrix</location>
    </subcellularLocation>
</comment>
<dbReference type="GO" id="GO:0055090">
    <property type="term" value="P:acylglycerol homeostasis"/>
    <property type="evidence" value="ECO:0007669"/>
    <property type="project" value="TreeGrafter"/>
</dbReference>
<dbReference type="PANTHER" id="PTHR18976:SF2">
    <property type="entry name" value="APOLIPOPROTEIN E"/>
    <property type="match status" value="1"/>
</dbReference>
<gene>
    <name evidence="19" type="primary">APOE</name>
</gene>
<feature type="signal peptide" evidence="18">
    <location>
        <begin position="1"/>
        <end position="18"/>
    </location>
</feature>
<dbReference type="Gene3D" id="1.20.120.20">
    <property type="entry name" value="Apolipoprotein"/>
    <property type="match status" value="1"/>
</dbReference>
<comment type="subunit">
    <text evidence="16">Homotetramer. May interact with ABCA1; functionally associated with ABCA1 in the biogenesis of HDLs. May interact with APP/A4 amyloid-beta peptide; the interaction is extremely stable in vitro but its physiological significance is unclear. May interact with MAPT. May interact with MAP2. In the cerebrospinal fluid, interacts with secreted SORL1. Interacts with PMEL; this allows the loading of PMEL luminal fragment on ILVs to induce fibril nucleation.</text>
</comment>
<dbReference type="GO" id="GO:0005543">
    <property type="term" value="F:phospholipid binding"/>
    <property type="evidence" value="ECO:0007669"/>
    <property type="project" value="TreeGrafter"/>
</dbReference>
<dbReference type="GO" id="GO:0042157">
    <property type="term" value="P:lipoprotein metabolic process"/>
    <property type="evidence" value="ECO:0007669"/>
    <property type="project" value="InterPro"/>
</dbReference>
<keyword evidence="12" id="KW-0345">HDL</keyword>
<keyword evidence="11" id="KW-0967">Endosome</keyword>
<dbReference type="GO" id="GO:1903561">
    <property type="term" value="C:extracellular vesicle"/>
    <property type="evidence" value="ECO:0007669"/>
    <property type="project" value="UniProtKB-SubCell"/>
</dbReference>
<evidence type="ECO:0000256" key="14">
    <source>
        <dbReference type="ARBA" id="ARBA00023313"/>
    </source>
</evidence>
<reference evidence="19" key="3">
    <citation type="submission" date="2025-09" db="UniProtKB">
        <authorList>
            <consortium name="Ensembl"/>
        </authorList>
    </citation>
    <scope>IDENTIFICATION</scope>
</reference>
<dbReference type="GO" id="GO:0008201">
    <property type="term" value="F:heparin binding"/>
    <property type="evidence" value="ECO:0007669"/>
    <property type="project" value="UniProtKB-KW"/>
</dbReference>
<name>A0A4W2CGJ2_BOBOX</name>
<evidence type="ECO:0000313" key="20">
    <source>
        <dbReference type="Proteomes" id="UP000314981"/>
    </source>
</evidence>
<keyword evidence="6" id="KW-0964">Secreted</keyword>
<evidence type="ECO:0000256" key="8">
    <source>
        <dbReference type="ARBA" id="ARBA00022674"/>
    </source>
</evidence>
<dbReference type="GO" id="GO:0033344">
    <property type="term" value="P:cholesterol efflux"/>
    <property type="evidence" value="ECO:0007669"/>
    <property type="project" value="TreeGrafter"/>
</dbReference>
<organism evidence="19 20">
    <name type="scientific">Bos indicus x Bos taurus</name>
    <name type="common">Hybrid cattle</name>
    <dbReference type="NCBI Taxonomy" id="30522"/>
    <lineage>
        <taxon>Eukaryota</taxon>
        <taxon>Metazoa</taxon>
        <taxon>Chordata</taxon>
        <taxon>Craniata</taxon>
        <taxon>Vertebrata</taxon>
        <taxon>Euteleostomi</taxon>
        <taxon>Mammalia</taxon>
        <taxon>Eutheria</taxon>
        <taxon>Laurasiatheria</taxon>
        <taxon>Artiodactyla</taxon>
        <taxon>Ruminantia</taxon>
        <taxon>Pecora</taxon>
        <taxon>Bovidae</taxon>
        <taxon>Bovinae</taxon>
        <taxon>Bos</taxon>
    </lineage>
</organism>
<evidence type="ECO:0000256" key="16">
    <source>
        <dbReference type="ARBA" id="ARBA00034326"/>
    </source>
</evidence>
<dbReference type="SUPFAM" id="SSF47162">
    <property type="entry name" value="Apolipoprotein"/>
    <property type="match status" value="1"/>
</dbReference>
<sequence length="324" mass="36807">MKVLWVAVVVALLAGCQADMEGELGPEEPLTTQQPRGKDSQPWEQALGRFWDYLRWVQTLSDQVQEELLNTQVIQELTALMEETMKEVKAYKEELEGQLGPMAQETQARVSKELQAAQARLGSDMEDLRNRLAQYRSEVQAMLGQSTEELRARMASHLRKLRKRLLRDADDLKKRLAVYQAGASEGAERSLSAIRERFGPLVEQGQSRAATLSTLAGQPLLERAEAWRQKLHGRLEEVGVRAQDRLDKIRQQLEEGHTSGVLQLRFCTFDRLQRPLSREFPGGPAVRTPCFHCHGPGCNPWLGTKILQYVAKKLRPLSKKHWGH</sequence>
<keyword evidence="13" id="KW-0446">Lipid-binding</keyword>
<evidence type="ECO:0000256" key="3">
    <source>
        <dbReference type="ARBA" id="ARBA00008788"/>
    </source>
</evidence>
<dbReference type="PANTHER" id="PTHR18976">
    <property type="entry name" value="APOLIPOPROTEIN"/>
    <property type="match status" value="1"/>
</dbReference>
<dbReference type="GO" id="GO:0060228">
    <property type="term" value="F:phosphatidylcholine-sterol O-acyltransferase activator activity"/>
    <property type="evidence" value="ECO:0007669"/>
    <property type="project" value="TreeGrafter"/>
</dbReference>
<protein>
    <recommendedName>
        <fullName evidence="4">Apolipoprotein E</fullName>
    </recommendedName>
</protein>
<keyword evidence="17" id="KW-0175">Coiled coil</keyword>
<feature type="chain" id="PRO_5021198247" description="Apolipoprotein E" evidence="18">
    <location>
        <begin position="19"/>
        <end position="324"/>
    </location>
</feature>
<comment type="similarity">
    <text evidence="3">Belongs to the apolipoprotein A1/A4/E family.</text>
</comment>
<dbReference type="GO" id="GO:0120020">
    <property type="term" value="F:cholesterol transfer activity"/>
    <property type="evidence" value="ECO:0007669"/>
    <property type="project" value="TreeGrafter"/>
</dbReference>
<reference evidence="19" key="2">
    <citation type="submission" date="2025-08" db="UniProtKB">
        <authorList>
            <consortium name="Ensembl"/>
        </authorList>
    </citation>
    <scope>IDENTIFICATION</scope>
</reference>
<evidence type="ECO:0000256" key="2">
    <source>
        <dbReference type="ARBA" id="ARBA00004559"/>
    </source>
</evidence>
<feature type="coiled-coil region" evidence="17">
    <location>
        <begin position="74"/>
        <end position="175"/>
    </location>
</feature>
<evidence type="ECO:0000256" key="11">
    <source>
        <dbReference type="ARBA" id="ARBA00022753"/>
    </source>
</evidence>